<accession>A0A833GYU6</accession>
<reference evidence="1 2" key="1">
    <citation type="submission" date="2019-10" db="EMBL/GenBank/DDBJ databases">
        <title>Extracellular Electron Transfer in a Candidatus Methanoperedens spp. Enrichment Culture.</title>
        <authorList>
            <person name="Berger S."/>
            <person name="Rangel Shaw D."/>
            <person name="Berben T."/>
            <person name="In 'T Zandt M."/>
            <person name="Frank J."/>
            <person name="Reimann J."/>
            <person name="Jetten M.S.M."/>
            <person name="Welte C.U."/>
        </authorList>
    </citation>
    <scope>NUCLEOTIDE SEQUENCE [LARGE SCALE GENOMIC DNA]</scope>
    <source>
        <strain evidence="1">SB12</strain>
    </source>
</reference>
<comment type="caution">
    <text evidence="1">The sequence shown here is derived from an EMBL/GenBank/DDBJ whole genome shotgun (WGS) entry which is preliminary data.</text>
</comment>
<dbReference type="AlphaFoldDB" id="A0A833GYU6"/>
<dbReference type="EMBL" id="WBUI01000020">
    <property type="protein sequence ID" value="KAB2930476.1"/>
    <property type="molecule type" value="Genomic_DNA"/>
</dbReference>
<gene>
    <name evidence="1" type="ORF">F9K24_16595</name>
</gene>
<protein>
    <submittedName>
        <fullName evidence="1">Uncharacterized protein</fullName>
    </submittedName>
</protein>
<dbReference type="Proteomes" id="UP000460298">
    <property type="component" value="Unassembled WGS sequence"/>
</dbReference>
<proteinExistence type="predicted"/>
<evidence type="ECO:0000313" key="2">
    <source>
        <dbReference type="Proteomes" id="UP000460298"/>
    </source>
</evidence>
<evidence type="ECO:0000313" key="1">
    <source>
        <dbReference type="EMBL" id="KAB2930476.1"/>
    </source>
</evidence>
<organism evidence="1 2">
    <name type="scientific">Leptonema illini</name>
    <dbReference type="NCBI Taxonomy" id="183"/>
    <lineage>
        <taxon>Bacteria</taxon>
        <taxon>Pseudomonadati</taxon>
        <taxon>Spirochaetota</taxon>
        <taxon>Spirochaetia</taxon>
        <taxon>Leptospirales</taxon>
        <taxon>Leptospiraceae</taxon>
        <taxon>Leptonema</taxon>
    </lineage>
</organism>
<name>A0A833GYU6_9LEPT</name>
<sequence>MQLFINDEAVDVQFDSEKTLIDVYRSIEAEAARHTRYILECRVEDRDVSQDFLEQTTLDAVRSMHFWIGDSQAVLLRTARTIDRYLDQIGSALFYSEEIRAEDIEELQSGISWVKEFVDSAAGMLQLDLDSFTVPMPDGTMSEPIGTALAALEREAASLMPGEAKLDELLQSLRAIKAFTGRLVVRLHAESLTGDDIREGLDRFEKALPDLAQSIVRINESYQSGKDEQGVALLDSVMQDLDALMPYLFAALERLSEEQRHESVGERSLDETASALLSLLSDLSSALEESDMVAAGDILEYELAEQIEGLSPALQQLKKFLPEDVAEKQS</sequence>